<gene>
    <name evidence="2" type="ORF">AY601_3117</name>
</gene>
<dbReference type="Proteomes" id="UP000071561">
    <property type="component" value="Chromosome"/>
</dbReference>
<proteinExistence type="predicted"/>
<evidence type="ECO:0000313" key="3">
    <source>
        <dbReference type="Proteomes" id="UP000071561"/>
    </source>
</evidence>
<keyword evidence="1" id="KW-0812">Transmembrane</keyword>
<dbReference type="AlphaFoldDB" id="A0A127VGE3"/>
<name>A0A127VGE3_9SPHI</name>
<feature type="transmembrane region" description="Helical" evidence="1">
    <location>
        <begin position="6"/>
        <end position="24"/>
    </location>
</feature>
<dbReference type="KEGG" id="pcm:AY601_3117"/>
<reference evidence="2 3" key="1">
    <citation type="submission" date="2016-03" db="EMBL/GenBank/DDBJ databases">
        <title>Complete genome sequence of Pedobacter cryoconitis PAMC 27485.</title>
        <authorList>
            <person name="Lee J."/>
            <person name="Kim O.-S."/>
        </authorList>
    </citation>
    <scope>NUCLEOTIDE SEQUENCE [LARGE SCALE GENOMIC DNA]</scope>
    <source>
        <strain evidence="2 3">PAMC 27485</strain>
    </source>
</reference>
<keyword evidence="1" id="KW-1133">Transmembrane helix</keyword>
<accession>A0A127VGE3</accession>
<dbReference type="PATRIC" id="fig|188932.3.peg.3247"/>
<keyword evidence="1" id="KW-0472">Membrane</keyword>
<dbReference type="Pfam" id="PF19781">
    <property type="entry name" value="DUF6266"/>
    <property type="match status" value="1"/>
</dbReference>
<dbReference type="InterPro" id="IPR046233">
    <property type="entry name" value="DUF6266"/>
</dbReference>
<organism evidence="2 3">
    <name type="scientific">Pedobacter cryoconitis</name>
    <dbReference type="NCBI Taxonomy" id="188932"/>
    <lineage>
        <taxon>Bacteria</taxon>
        <taxon>Pseudomonadati</taxon>
        <taxon>Bacteroidota</taxon>
        <taxon>Sphingobacteriia</taxon>
        <taxon>Sphingobacteriales</taxon>
        <taxon>Sphingobacteriaceae</taxon>
        <taxon>Pedobacter</taxon>
    </lineage>
</organism>
<dbReference type="EMBL" id="CP014504">
    <property type="protein sequence ID" value="AMP99988.1"/>
    <property type="molecule type" value="Genomic_DNA"/>
</dbReference>
<evidence type="ECO:0000313" key="2">
    <source>
        <dbReference type="EMBL" id="AMP99988.1"/>
    </source>
</evidence>
<protein>
    <submittedName>
        <fullName evidence="2">Uncharacterized protein</fullName>
    </submittedName>
</protein>
<keyword evidence="3" id="KW-1185">Reference proteome</keyword>
<evidence type="ECO:0000256" key="1">
    <source>
        <dbReference type="SAM" id="Phobius"/>
    </source>
</evidence>
<sequence length="258" mass="29099">MIFNVYLVFVLYLFNSLLIVKIQGKTPLISIHSIFHLNKKVMAIVTNSYLGTFSGRIGNMVIYPLGGQIVARTIGISYKKATNSQLNSRMALKKMNFFLQDIKGFLKVGFELEAKGTSANAFNHAFKYNRKHVTGTFPDIAIDYAKILVTKGKMPIVEKAKASLLTDRLKVSWDTQVINGQTHQDDQVLLLAYFPGENGKTRIFTTSVRRSAGTYKFNLNRSARMRNAHLYLSFVSDDYKSISDSVYLGEVSWDKVAK</sequence>